<feature type="domain" description="EAL" evidence="3">
    <location>
        <begin position="139"/>
        <end position="389"/>
    </location>
</feature>
<dbReference type="Gene3D" id="3.20.20.450">
    <property type="entry name" value="EAL domain"/>
    <property type="match status" value="1"/>
</dbReference>
<dbReference type="RefSeq" id="WP_022550617.1">
    <property type="nucleotide sequence ID" value="NC_022528.1"/>
</dbReference>
<dbReference type="PANTHER" id="PTHR33121">
    <property type="entry name" value="CYCLIC DI-GMP PHOSPHODIESTERASE PDEF"/>
    <property type="match status" value="1"/>
</dbReference>
<dbReference type="SMART" id="SM00448">
    <property type="entry name" value="REC"/>
    <property type="match status" value="1"/>
</dbReference>
<dbReference type="PATRIC" id="fig|1260221.3.peg.1530"/>
<dbReference type="InterPro" id="IPR001789">
    <property type="entry name" value="Sig_transdc_resp-reg_receiver"/>
</dbReference>
<dbReference type="OrthoDB" id="9812358at2"/>
<sequence>MAKGMRILIIDDSKSSLYLIQSMLNEIGYKNVTTSTSPSFAFKMVSDDPTRFSVVLTDLNMPNYDGMQVIKMLGKIGYKGGVAIISDVDHKVINLAVEIARRHRVFLLGSIRKPALSEELKRLLERVSLREEKEFANQACIPRDDLISAISNRQIRAFYQPKINISDSGISGYEVLARVEHKKSRILLPWQFIPSAMKYGLINELFYELMNTALSEIQAKDKQTNLSFNLSPLQLEETRLHMKLAEIVSSHDIDPKEITFEITEEHALSSLVQLETLNRLRIRGFRVSLDDFGTGFTNFKQLKKLPFSEVKIDRSLIKDIHRDTFSQTVVNSLYELAQCQKISLVAEGVEKSDEFEFLKDHYQKILIQGYLISKPKPLDKLLCWKKSWESIRG</sequence>
<protein>
    <submittedName>
        <fullName evidence="4">Putative diguanylate phosphodiesterase (EAL domain) with PAS/PAC sensor</fullName>
    </submittedName>
</protein>
<evidence type="ECO:0000259" key="3">
    <source>
        <dbReference type="PROSITE" id="PS50883"/>
    </source>
</evidence>
<evidence type="ECO:0000256" key="1">
    <source>
        <dbReference type="PROSITE-ProRule" id="PRU00169"/>
    </source>
</evidence>
<accession>U4K549</accession>
<dbReference type="CDD" id="cd01948">
    <property type="entry name" value="EAL"/>
    <property type="match status" value="1"/>
</dbReference>
<dbReference type="InterPro" id="IPR035919">
    <property type="entry name" value="EAL_sf"/>
</dbReference>
<dbReference type="PROSITE" id="PS50883">
    <property type="entry name" value="EAL"/>
    <property type="match status" value="1"/>
</dbReference>
<dbReference type="EMBL" id="FO203526">
    <property type="protein sequence ID" value="CCO57716.1"/>
    <property type="molecule type" value="Genomic_DNA"/>
</dbReference>
<dbReference type="PANTHER" id="PTHR33121:SF70">
    <property type="entry name" value="SIGNALING PROTEIN YKOW"/>
    <property type="match status" value="1"/>
</dbReference>
<dbReference type="Gene3D" id="3.40.50.2300">
    <property type="match status" value="1"/>
</dbReference>
<dbReference type="InterPro" id="IPR011006">
    <property type="entry name" value="CheY-like_superfamily"/>
</dbReference>
<dbReference type="SUPFAM" id="SSF141868">
    <property type="entry name" value="EAL domain-like"/>
    <property type="match status" value="1"/>
</dbReference>
<gene>
    <name evidence="4" type="ORF">VIBNI_A1600</name>
</gene>
<dbReference type="Pfam" id="PF00563">
    <property type="entry name" value="EAL"/>
    <property type="match status" value="1"/>
</dbReference>
<dbReference type="SMART" id="SM00052">
    <property type="entry name" value="EAL"/>
    <property type="match status" value="1"/>
</dbReference>
<evidence type="ECO:0000313" key="4">
    <source>
        <dbReference type="EMBL" id="CCO57716.1"/>
    </source>
</evidence>
<feature type="modified residue" description="4-aspartylphosphate" evidence="1">
    <location>
        <position position="58"/>
    </location>
</feature>
<dbReference type="GO" id="GO:0071111">
    <property type="term" value="F:cyclic-guanylate-specific phosphodiesterase activity"/>
    <property type="evidence" value="ECO:0007669"/>
    <property type="project" value="InterPro"/>
</dbReference>
<organism evidence="4 5">
    <name type="scientific">Vibrio nigripulchritudo</name>
    <dbReference type="NCBI Taxonomy" id="28173"/>
    <lineage>
        <taxon>Bacteria</taxon>
        <taxon>Pseudomonadati</taxon>
        <taxon>Pseudomonadota</taxon>
        <taxon>Gammaproteobacteria</taxon>
        <taxon>Vibrionales</taxon>
        <taxon>Vibrionaceae</taxon>
        <taxon>Vibrio</taxon>
    </lineage>
</organism>
<dbReference type="GO" id="GO:0000160">
    <property type="term" value="P:phosphorelay signal transduction system"/>
    <property type="evidence" value="ECO:0007669"/>
    <property type="project" value="InterPro"/>
</dbReference>
<reference evidence="4 5" key="1">
    <citation type="journal article" date="2013" name="ISME J.">
        <title>Comparative genomics of pathogenic lineages of Vibrio nigripulchritudo identifies virulence-associated traits.</title>
        <authorList>
            <person name="Goudenege D."/>
            <person name="Labreuche Y."/>
            <person name="Krin E."/>
            <person name="Ansquer D."/>
            <person name="Mangenot S."/>
            <person name="Calteau A."/>
            <person name="Medigue C."/>
            <person name="Mazel D."/>
            <person name="Polz M.F."/>
            <person name="Le Roux F."/>
        </authorList>
    </citation>
    <scope>NUCLEOTIDE SEQUENCE [LARGE SCALE GENOMIC DNA]</scope>
    <source>
        <strain evidence="5">SnF1</strain>
    </source>
</reference>
<dbReference type="AlphaFoldDB" id="U4K549"/>
<dbReference type="SUPFAM" id="SSF52172">
    <property type="entry name" value="CheY-like"/>
    <property type="match status" value="1"/>
</dbReference>
<dbReference type="PROSITE" id="PS50110">
    <property type="entry name" value="RESPONSE_REGULATORY"/>
    <property type="match status" value="1"/>
</dbReference>
<dbReference type="Pfam" id="PF00072">
    <property type="entry name" value="Response_reg"/>
    <property type="match status" value="1"/>
</dbReference>
<dbReference type="Proteomes" id="UP000016895">
    <property type="component" value="Chromosome 1"/>
</dbReference>
<proteinExistence type="predicted"/>
<dbReference type="STRING" id="28173.VIBNI_A1600"/>
<feature type="domain" description="Response regulatory" evidence="2">
    <location>
        <begin position="6"/>
        <end position="128"/>
    </location>
</feature>
<keyword evidence="5" id="KW-1185">Reference proteome</keyword>
<dbReference type="KEGG" id="vni:VIBNI_A1600"/>
<dbReference type="InterPro" id="IPR001633">
    <property type="entry name" value="EAL_dom"/>
</dbReference>
<keyword evidence="1" id="KW-0597">Phosphoprotein</keyword>
<evidence type="ECO:0000259" key="2">
    <source>
        <dbReference type="PROSITE" id="PS50110"/>
    </source>
</evidence>
<evidence type="ECO:0000313" key="5">
    <source>
        <dbReference type="Proteomes" id="UP000016895"/>
    </source>
</evidence>
<name>U4K549_9VIBR</name>
<dbReference type="InterPro" id="IPR050706">
    <property type="entry name" value="Cyclic-di-GMP_PDE-like"/>
</dbReference>